<reference evidence="1" key="1">
    <citation type="submission" date="2022-10" db="EMBL/GenBank/DDBJ databases">
        <title>The complete genomes of actinobacterial strains from the NBC collection.</title>
        <authorList>
            <person name="Joergensen T.S."/>
            <person name="Alvarez Arevalo M."/>
            <person name="Sterndorff E.B."/>
            <person name="Faurdal D."/>
            <person name="Vuksanovic O."/>
            <person name="Mourched A.-S."/>
            <person name="Charusanti P."/>
            <person name="Shaw S."/>
            <person name="Blin K."/>
            <person name="Weber T."/>
        </authorList>
    </citation>
    <scope>NUCLEOTIDE SEQUENCE</scope>
    <source>
        <strain evidence="1">NBC_00254</strain>
    </source>
</reference>
<evidence type="ECO:0000313" key="1">
    <source>
        <dbReference type="EMBL" id="WUP73041.1"/>
    </source>
</evidence>
<dbReference type="InterPro" id="IPR007061">
    <property type="entry name" value="MST-like"/>
</dbReference>
<accession>A0ABZ1SJ87</accession>
<gene>
    <name evidence="1" type="ORF">OG913_26975</name>
</gene>
<dbReference type="InterPro" id="IPR034660">
    <property type="entry name" value="DinB/YfiT-like"/>
</dbReference>
<protein>
    <submittedName>
        <fullName evidence="1">DinB family protein</fullName>
    </submittedName>
</protein>
<dbReference type="Pfam" id="PF04978">
    <property type="entry name" value="MST"/>
    <property type="match status" value="1"/>
</dbReference>
<evidence type="ECO:0000313" key="2">
    <source>
        <dbReference type="Proteomes" id="UP001432011"/>
    </source>
</evidence>
<sequence length="179" mass="19674">MTENVLHEPPVAGDEIDTLLGSLDRQRRIFAWKCGGLDAAGLRATTAASSMTLGGLLKHLALVEDDMFSQKLLGRPPAPPWDTVDFDADPEWEWRTATDDTPEQLTTLWQDAVARSRANVRQALAEGGLGRLAVYTSSRGESPSLRRLLIDMIEEYARRAGHADLIRESVDGLVGEDHP</sequence>
<keyword evidence="2" id="KW-1185">Reference proteome</keyword>
<dbReference type="SUPFAM" id="SSF109854">
    <property type="entry name" value="DinB/YfiT-like putative metalloenzymes"/>
    <property type="match status" value="1"/>
</dbReference>
<dbReference type="Proteomes" id="UP001432011">
    <property type="component" value="Chromosome"/>
</dbReference>
<dbReference type="Gene3D" id="1.20.120.450">
    <property type="entry name" value="dinb family like domain"/>
    <property type="match status" value="1"/>
</dbReference>
<dbReference type="EMBL" id="CP108085">
    <property type="protein sequence ID" value="WUP73041.1"/>
    <property type="molecule type" value="Genomic_DNA"/>
</dbReference>
<dbReference type="RefSeq" id="WP_328708656.1">
    <property type="nucleotide sequence ID" value="NZ_CP108085.1"/>
</dbReference>
<organism evidence="1 2">
    <name type="scientific">Microbispora hainanensis</name>
    <dbReference type="NCBI Taxonomy" id="568844"/>
    <lineage>
        <taxon>Bacteria</taxon>
        <taxon>Bacillati</taxon>
        <taxon>Actinomycetota</taxon>
        <taxon>Actinomycetes</taxon>
        <taxon>Streptosporangiales</taxon>
        <taxon>Streptosporangiaceae</taxon>
        <taxon>Microbispora</taxon>
    </lineage>
</organism>
<name>A0ABZ1SJ87_9ACTN</name>
<proteinExistence type="predicted"/>